<dbReference type="InterPro" id="IPR000261">
    <property type="entry name" value="EH_dom"/>
</dbReference>
<feature type="region of interest" description="Disordered" evidence="2">
    <location>
        <begin position="531"/>
        <end position="581"/>
    </location>
</feature>
<name>A0AAD9UQE6_9APIC</name>
<evidence type="ECO:0000259" key="3">
    <source>
        <dbReference type="PROSITE" id="PS50031"/>
    </source>
</evidence>
<feature type="compositionally biased region" description="Low complexity" evidence="2">
    <location>
        <begin position="538"/>
        <end position="550"/>
    </location>
</feature>
<evidence type="ECO:0000313" key="6">
    <source>
        <dbReference type="Proteomes" id="UP001214638"/>
    </source>
</evidence>
<evidence type="ECO:0000313" key="5">
    <source>
        <dbReference type="EMBL" id="KAK2197859.1"/>
    </source>
</evidence>
<evidence type="ECO:0000256" key="1">
    <source>
        <dbReference type="SAM" id="Coils"/>
    </source>
</evidence>
<feature type="domain" description="EH" evidence="3">
    <location>
        <begin position="138"/>
        <end position="222"/>
    </location>
</feature>
<keyword evidence="1" id="KW-0175">Coiled coil</keyword>
<feature type="compositionally biased region" description="Polar residues" evidence="2">
    <location>
        <begin position="272"/>
        <end position="283"/>
    </location>
</feature>
<protein>
    <submittedName>
        <fullName evidence="5">Bifunctional EF-hand domain pair/EF-hand domain/EH domain</fullName>
    </submittedName>
</protein>
<comment type="caution">
    <text evidence="5">The sequence shown here is derived from an EMBL/GenBank/DDBJ whole genome shotgun (WGS) entry which is preliminary data.</text>
</comment>
<dbReference type="PROSITE" id="PS50031">
    <property type="entry name" value="EH"/>
    <property type="match status" value="2"/>
</dbReference>
<dbReference type="SUPFAM" id="SSF47473">
    <property type="entry name" value="EF-hand"/>
    <property type="match status" value="1"/>
</dbReference>
<dbReference type="KEGG" id="bdw:94335160"/>
<gene>
    <name evidence="5" type="ORF">BdWA1_000862</name>
</gene>
<dbReference type="Gene3D" id="1.10.238.10">
    <property type="entry name" value="EF-hand"/>
    <property type="match status" value="2"/>
</dbReference>
<dbReference type="InterPro" id="IPR002048">
    <property type="entry name" value="EF_hand_dom"/>
</dbReference>
<dbReference type="SMART" id="SM00027">
    <property type="entry name" value="EH"/>
    <property type="match status" value="2"/>
</dbReference>
<dbReference type="AlphaFoldDB" id="A0AAD9UQE6"/>
<dbReference type="GO" id="GO:0005737">
    <property type="term" value="C:cytoplasm"/>
    <property type="evidence" value="ECO:0007669"/>
    <property type="project" value="TreeGrafter"/>
</dbReference>
<dbReference type="PANTHER" id="PTHR11216">
    <property type="entry name" value="EH DOMAIN"/>
    <property type="match status" value="1"/>
</dbReference>
<reference evidence="5" key="1">
    <citation type="journal article" date="2023" name="Nat. Microbiol.">
        <title>Babesia duncani multi-omics identifies virulence factors and drug targets.</title>
        <authorList>
            <person name="Singh P."/>
            <person name="Lonardi S."/>
            <person name="Liang Q."/>
            <person name="Vydyam P."/>
            <person name="Khabirova E."/>
            <person name="Fang T."/>
            <person name="Gihaz S."/>
            <person name="Thekkiniath J."/>
            <person name="Munshi M."/>
            <person name="Abel S."/>
            <person name="Ciampossin L."/>
            <person name="Batugedara G."/>
            <person name="Gupta M."/>
            <person name="Lu X.M."/>
            <person name="Lenz T."/>
            <person name="Chakravarty S."/>
            <person name="Cornillot E."/>
            <person name="Hu Y."/>
            <person name="Ma W."/>
            <person name="Gonzalez L.M."/>
            <person name="Sanchez S."/>
            <person name="Estrada K."/>
            <person name="Sanchez-Flores A."/>
            <person name="Montero E."/>
            <person name="Harb O.S."/>
            <person name="Le Roch K.G."/>
            <person name="Mamoun C.B."/>
        </authorList>
    </citation>
    <scope>NUCLEOTIDE SEQUENCE</scope>
    <source>
        <strain evidence="5">WA1</strain>
    </source>
</reference>
<dbReference type="InterPro" id="IPR011992">
    <property type="entry name" value="EF-hand-dom_pair"/>
</dbReference>
<feature type="domain" description="EH" evidence="3">
    <location>
        <begin position="21"/>
        <end position="99"/>
    </location>
</feature>
<dbReference type="EMBL" id="JALLKP010000001">
    <property type="protein sequence ID" value="KAK2197859.1"/>
    <property type="molecule type" value="Genomic_DNA"/>
</dbReference>
<dbReference type="GO" id="GO:0005509">
    <property type="term" value="F:calcium ion binding"/>
    <property type="evidence" value="ECO:0007669"/>
    <property type="project" value="InterPro"/>
</dbReference>
<accession>A0AAD9UQE6</accession>
<evidence type="ECO:0000259" key="4">
    <source>
        <dbReference type="PROSITE" id="PS50222"/>
    </source>
</evidence>
<dbReference type="Proteomes" id="UP001214638">
    <property type="component" value="Unassembled WGS sequence"/>
</dbReference>
<dbReference type="RefSeq" id="XP_067804701.1">
    <property type="nucleotide sequence ID" value="XM_067945910.1"/>
</dbReference>
<dbReference type="GO" id="GO:0005886">
    <property type="term" value="C:plasma membrane"/>
    <property type="evidence" value="ECO:0007669"/>
    <property type="project" value="TreeGrafter"/>
</dbReference>
<proteinExistence type="predicted"/>
<feature type="domain" description="EF-hand" evidence="4">
    <location>
        <begin position="137"/>
        <end position="172"/>
    </location>
</feature>
<evidence type="ECO:0000256" key="2">
    <source>
        <dbReference type="SAM" id="MobiDB-lite"/>
    </source>
</evidence>
<dbReference type="Pfam" id="PF12763">
    <property type="entry name" value="EH"/>
    <property type="match status" value="2"/>
</dbReference>
<feature type="region of interest" description="Disordered" evidence="2">
    <location>
        <begin position="260"/>
        <end position="291"/>
    </location>
</feature>
<dbReference type="GeneID" id="94335160"/>
<dbReference type="PROSITE" id="PS50222">
    <property type="entry name" value="EF_HAND_2"/>
    <property type="match status" value="1"/>
</dbReference>
<dbReference type="GO" id="GO:0006897">
    <property type="term" value="P:endocytosis"/>
    <property type="evidence" value="ECO:0007669"/>
    <property type="project" value="TreeGrafter"/>
</dbReference>
<keyword evidence="6" id="KW-1185">Reference proteome</keyword>
<organism evidence="5 6">
    <name type="scientific">Babesia duncani</name>
    <dbReference type="NCBI Taxonomy" id="323732"/>
    <lineage>
        <taxon>Eukaryota</taxon>
        <taxon>Sar</taxon>
        <taxon>Alveolata</taxon>
        <taxon>Apicomplexa</taxon>
        <taxon>Aconoidasida</taxon>
        <taxon>Piroplasmida</taxon>
        <taxon>Babesiidae</taxon>
        <taxon>Babesia</taxon>
    </lineage>
</organism>
<sequence>MPKYANSTTSLVSRMRLSKEEHSYYMKLFQNFDFNNEGVIHGSVAGDFFRTCGLSDELLFGIWGVGDPDDTGQIDFGGFLICCRLIAFAQSRGPNCIAPGGDYSSENIEKTKLFYKDPRVLARFEQEQDDIYALDDNDFENYKRLFIRLDPDGDGFITGEDARRFYLNYTQLSIDELMQLWSLADVSFDGRLSYLEFCVMQQLVKIVSTKDEAIPQQLPQSLAAILSEDAPAAPIVQAAPTTIVGPYVSDAINIDPLNAETPRFLNSPPAKPQSTLTRPQSSLGAVDPPQNLALHRGVGATKTTDRTTASQNLLNAAESLIAKLKGAIEEERRNFASQRGTRGELESKLQTETDALDLLASEYRALRGNSESLILETSILKEKLQLIQKQAEDLRLDIAQLKSQNVALSGAFETNEGNLSKLSETRQDLAKQNRDEIELLKLEERQLNALKNTLDQLRLEKQHLHSQNNTLRERLEHSENVTNTMLRAIEKEQGSIASVRSERIKTLQQRIHLTEALSQSGTYSDIDGIGTTKNIITSQPSQPCQPPSYSDPKGIRVAQPRAVLEAPGPRRAPKEGQTFPG</sequence>
<dbReference type="GO" id="GO:0016197">
    <property type="term" value="P:endosomal transport"/>
    <property type="evidence" value="ECO:0007669"/>
    <property type="project" value="TreeGrafter"/>
</dbReference>
<feature type="coiled-coil region" evidence="1">
    <location>
        <begin position="433"/>
        <end position="474"/>
    </location>
</feature>